<name>A0A562LVB0_9GAMM</name>
<sequence length="163" mass="17731">MMKATSFLAAALLTCLALPAAAETRVHLGPSWSGQSELSAAPAVFVQFPGKSTNTFLDKIEFQHFANLGVIEGRSREGDQQDVWLAGAGVRATRPGHGPRYWFLESQVFMNAGETTSLSGHFQFGNGIGYAHGPWEVMVKHISNARIRPPNHGETMVLVGYNF</sequence>
<dbReference type="AlphaFoldDB" id="A0A562LVB0"/>
<dbReference type="Gene3D" id="2.40.160.20">
    <property type="match status" value="1"/>
</dbReference>
<comment type="caution">
    <text evidence="2">The sequence shown here is derived from an EMBL/GenBank/DDBJ whole genome shotgun (WGS) entry which is preliminary data.</text>
</comment>
<evidence type="ECO:0000313" key="2">
    <source>
        <dbReference type="EMBL" id="TWI11565.1"/>
    </source>
</evidence>
<keyword evidence="3" id="KW-1185">Reference proteome</keyword>
<proteinExistence type="predicted"/>
<accession>A0A562LVB0</accession>
<dbReference type="EMBL" id="VLKP01000005">
    <property type="protein sequence ID" value="TWI11565.1"/>
    <property type="molecule type" value="Genomic_DNA"/>
</dbReference>
<reference evidence="2 3" key="1">
    <citation type="journal article" date="2015" name="Stand. Genomic Sci.">
        <title>Genomic Encyclopedia of Bacterial and Archaeal Type Strains, Phase III: the genomes of soil and plant-associated and newly described type strains.</title>
        <authorList>
            <person name="Whitman W.B."/>
            <person name="Woyke T."/>
            <person name="Klenk H.P."/>
            <person name="Zhou Y."/>
            <person name="Lilburn T.G."/>
            <person name="Beck B.J."/>
            <person name="De Vos P."/>
            <person name="Vandamme P."/>
            <person name="Eisen J.A."/>
            <person name="Garrity G."/>
            <person name="Hugenholtz P."/>
            <person name="Kyrpides N.C."/>
        </authorList>
    </citation>
    <scope>NUCLEOTIDE SEQUENCE [LARGE SCALE GENOMIC DNA]</scope>
    <source>
        <strain evidence="2 3">CGMCC 1.10136</strain>
    </source>
</reference>
<feature type="signal peptide" evidence="1">
    <location>
        <begin position="1"/>
        <end position="22"/>
    </location>
</feature>
<evidence type="ECO:0000256" key="1">
    <source>
        <dbReference type="SAM" id="SignalP"/>
    </source>
</evidence>
<evidence type="ECO:0000313" key="3">
    <source>
        <dbReference type="Proteomes" id="UP000316471"/>
    </source>
</evidence>
<dbReference type="Proteomes" id="UP000316471">
    <property type="component" value="Unassembled WGS sequence"/>
</dbReference>
<gene>
    <name evidence="2" type="ORF">IP93_01462</name>
</gene>
<protein>
    <submittedName>
        <fullName evidence="2">Lipid A 3-O-deacylase PagL</fullName>
    </submittedName>
</protein>
<keyword evidence="1" id="KW-0732">Signal</keyword>
<organism evidence="2 3">
    <name type="scientific">Aerolutibacter ruishenii</name>
    <dbReference type="NCBI Taxonomy" id="686800"/>
    <lineage>
        <taxon>Bacteria</taxon>
        <taxon>Pseudomonadati</taxon>
        <taxon>Pseudomonadota</taxon>
        <taxon>Gammaproteobacteria</taxon>
        <taxon>Lysobacterales</taxon>
        <taxon>Lysobacteraceae</taxon>
        <taxon>Aerolutibacter</taxon>
    </lineage>
</organism>
<feature type="chain" id="PRO_5021912411" evidence="1">
    <location>
        <begin position="23"/>
        <end position="163"/>
    </location>
</feature>